<reference evidence="6 7" key="1">
    <citation type="submission" date="2023-06" db="EMBL/GenBank/DDBJ databases">
        <title>Cellulomonas sp. MW4 Whole genome sequence.</title>
        <authorList>
            <person name="Park S."/>
        </authorList>
    </citation>
    <scope>NUCLEOTIDE SEQUENCE [LARGE SCALE GENOMIC DNA]</scope>
    <source>
        <strain evidence="6 7">MW4</strain>
    </source>
</reference>
<evidence type="ECO:0000256" key="4">
    <source>
        <dbReference type="SAM" id="SignalP"/>
    </source>
</evidence>
<dbReference type="EMBL" id="JAUCGQ010000001">
    <property type="protein sequence ID" value="MDM7855282.1"/>
    <property type="molecule type" value="Genomic_DNA"/>
</dbReference>
<evidence type="ECO:0000256" key="3">
    <source>
        <dbReference type="ARBA" id="ARBA00022801"/>
    </source>
</evidence>
<protein>
    <submittedName>
        <fullName evidence="6">Alpha/beta hydrolase</fullName>
    </submittedName>
</protein>
<gene>
    <name evidence="6" type="ORF">QRT04_10095</name>
</gene>
<dbReference type="RefSeq" id="WP_289455083.1">
    <property type="nucleotide sequence ID" value="NZ_JAUCGQ010000001.1"/>
</dbReference>
<keyword evidence="3 6" id="KW-0378">Hydrolase</keyword>
<keyword evidence="2 4" id="KW-0732">Signal</keyword>
<evidence type="ECO:0000313" key="7">
    <source>
        <dbReference type="Proteomes" id="UP001529338"/>
    </source>
</evidence>
<evidence type="ECO:0000313" key="6">
    <source>
        <dbReference type="EMBL" id="MDM7855282.1"/>
    </source>
</evidence>
<dbReference type="GO" id="GO:0016787">
    <property type="term" value="F:hydrolase activity"/>
    <property type="evidence" value="ECO:0007669"/>
    <property type="project" value="UniProtKB-KW"/>
</dbReference>
<dbReference type="PANTHER" id="PTHR43248:SF29">
    <property type="entry name" value="TRIPEPTIDYL AMINOPEPTIDASE"/>
    <property type="match status" value="1"/>
</dbReference>
<evidence type="ECO:0000256" key="2">
    <source>
        <dbReference type="ARBA" id="ARBA00022729"/>
    </source>
</evidence>
<sequence length="513" mass="53365">MPMTRPSAARAGVVAGLLAAVLALAGCTGGGHTVAPSPIPTPSATAASPSPDLARFYDQTISWKKCAQGSCGTVEVPLDYANPTGDTINLAVAREASTGKHPVGSLLMNPGGPGVSGVDFLKDVTPQIPKEIRAAYDLVSFDPRGVQRSAPVHCVDDKELDHLIEDDVDKSTPAGLQAFEASWQSFSDGCRANMGAELAHIDTVSAARDLDVLRGVLGDASLAYLGFSYGTNLGATYAALFPQRVGRMVLDGAMPPTLTSDEITIGQAKGFEQELRAYVEDCQGGKGCPLTGDVQHGLDQITSLLDHATASPLPTGTSRNLTGSLAYNGIGQALYATKLWPTLTRGLTEAIKQGTGRILLALADFYTDRAPDGTYTTNTMQAFPAISCTDTATDSSPAAMTAQAAELAKVAPTVAPYFSYGALQCKHWPVPAVGPLPSYAAQGAPPILVVGTTGDPATPYPWAQQMAEMLSSARLLTYVGNGHTAYLSSNSCVNGAVDRYLLTGSLPAEGKRC</sequence>
<dbReference type="InterPro" id="IPR029058">
    <property type="entry name" value="AB_hydrolase_fold"/>
</dbReference>
<feature type="signal peptide" evidence="4">
    <location>
        <begin position="1"/>
        <end position="25"/>
    </location>
</feature>
<feature type="chain" id="PRO_5045802389" evidence="4">
    <location>
        <begin position="26"/>
        <end position="513"/>
    </location>
</feature>
<proteinExistence type="inferred from homology"/>
<dbReference type="Proteomes" id="UP001529338">
    <property type="component" value="Unassembled WGS sequence"/>
</dbReference>
<keyword evidence="7" id="KW-1185">Reference proteome</keyword>
<accession>A0ABT7SGF8</accession>
<comment type="similarity">
    <text evidence="1">Belongs to the peptidase S33 family.</text>
</comment>
<evidence type="ECO:0000259" key="5">
    <source>
        <dbReference type="Pfam" id="PF08386"/>
    </source>
</evidence>
<organism evidence="6 7">
    <name type="scientific">Cellulomonas alba</name>
    <dbReference type="NCBI Taxonomy" id="3053467"/>
    <lineage>
        <taxon>Bacteria</taxon>
        <taxon>Bacillati</taxon>
        <taxon>Actinomycetota</taxon>
        <taxon>Actinomycetes</taxon>
        <taxon>Micrococcales</taxon>
        <taxon>Cellulomonadaceae</taxon>
        <taxon>Cellulomonas</taxon>
    </lineage>
</organism>
<dbReference type="Pfam" id="PF08386">
    <property type="entry name" value="Abhydrolase_4"/>
    <property type="match status" value="1"/>
</dbReference>
<dbReference type="InterPro" id="IPR013595">
    <property type="entry name" value="Pept_S33_TAP-like_C"/>
</dbReference>
<dbReference type="PANTHER" id="PTHR43248">
    <property type="entry name" value="2-SUCCINYL-6-HYDROXY-2,4-CYCLOHEXADIENE-1-CARBOXYLATE SYNTHASE"/>
    <property type="match status" value="1"/>
</dbReference>
<dbReference type="Gene3D" id="3.40.50.1820">
    <property type="entry name" value="alpha/beta hydrolase"/>
    <property type="match status" value="1"/>
</dbReference>
<evidence type="ECO:0000256" key="1">
    <source>
        <dbReference type="ARBA" id="ARBA00010088"/>
    </source>
</evidence>
<dbReference type="SUPFAM" id="SSF53474">
    <property type="entry name" value="alpha/beta-Hydrolases"/>
    <property type="match status" value="1"/>
</dbReference>
<dbReference type="InterPro" id="IPR051601">
    <property type="entry name" value="Serine_prot/Carboxylest_S33"/>
</dbReference>
<feature type="domain" description="Peptidase S33 tripeptidyl aminopeptidase-like C-terminal" evidence="5">
    <location>
        <begin position="412"/>
        <end position="513"/>
    </location>
</feature>
<name>A0ABT7SGF8_9CELL</name>
<comment type="caution">
    <text evidence="6">The sequence shown here is derived from an EMBL/GenBank/DDBJ whole genome shotgun (WGS) entry which is preliminary data.</text>
</comment>
<dbReference type="PROSITE" id="PS51257">
    <property type="entry name" value="PROKAR_LIPOPROTEIN"/>
    <property type="match status" value="1"/>
</dbReference>